<proteinExistence type="inferred from homology"/>
<dbReference type="EMBL" id="AACS02000002">
    <property type="protein sequence ID" value="EAU80707.1"/>
    <property type="molecule type" value="Genomic_DNA"/>
</dbReference>
<dbReference type="VEuPathDB" id="FungiDB:CC1G_08314"/>
<comment type="similarity">
    <text evidence="2 6">Belongs to the fungal hydrophobin family.</text>
</comment>
<keyword evidence="6" id="KW-0732">Signal</keyword>
<dbReference type="GO" id="GO:0009277">
    <property type="term" value="C:fungal-type cell wall"/>
    <property type="evidence" value="ECO:0007669"/>
    <property type="project" value="InterPro"/>
</dbReference>
<dbReference type="AlphaFoldDB" id="A8PG86"/>
<keyword evidence="4 6" id="KW-0964">Secreted</keyword>
<accession>A8PG86</accession>
<evidence type="ECO:0000313" key="8">
    <source>
        <dbReference type="Proteomes" id="UP000001861"/>
    </source>
</evidence>
<dbReference type="GeneID" id="6017845"/>
<comment type="subcellular location">
    <subcellularLocation>
        <location evidence="1 6">Secreted</location>
        <location evidence="1 6">Cell wall</location>
    </subcellularLocation>
</comment>
<dbReference type="OrthoDB" id="4225815at2759"/>
<dbReference type="GO" id="GO:0005199">
    <property type="term" value="F:structural constituent of cell wall"/>
    <property type="evidence" value="ECO:0007669"/>
    <property type="project" value="InterPro"/>
</dbReference>
<evidence type="ECO:0000256" key="1">
    <source>
        <dbReference type="ARBA" id="ARBA00004191"/>
    </source>
</evidence>
<reference evidence="7 8" key="1">
    <citation type="journal article" date="2010" name="Proc. Natl. Acad. Sci. U.S.A.">
        <title>Insights into evolution of multicellular fungi from the assembled chromosomes of the mushroom Coprinopsis cinerea (Coprinus cinereus).</title>
        <authorList>
            <person name="Stajich J.E."/>
            <person name="Wilke S.K."/>
            <person name="Ahren D."/>
            <person name="Au C.H."/>
            <person name="Birren B.W."/>
            <person name="Borodovsky M."/>
            <person name="Burns C."/>
            <person name="Canback B."/>
            <person name="Casselton L.A."/>
            <person name="Cheng C.K."/>
            <person name="Deng J."/>
            <person name="Dietrich F.S."/>
            <person name="Fargo D.C."/>
            <person name="Farman M.L."/>
            <person name="Gathman A.C."/>
            <person name="Goldberg J."/>
            <person name="Guigo R."/>
            <person name="Hoegger P.J."/>
            <person name="Hooker J.B."/>
            <person name="Huggins A."/>
            <person name="James T.Y."/>
            <person name="Kamada T."/>
            <person name="Kilaru S."/>
            <person name="Kodira C."/>
            <person name="Kues U."/>
            <person name="Kupfer D."/>
            <person name="Kwan H.S."/>
            <person name="Lomsadze A."/>
            <person name="Li W."/>
            <person name="Lilly W.W."/>
            <person name="Ma L.J."/>
            <person name="Mackey A.J."/>
            <person name="Manning G."/>
            <person name="Martin F."/>
            <person name="Muraguchi H."/>
            <person name="Natvig D.O."/>
            <person name="Palmerini H."/>
            <person name="Ramesh M.A."/>
            <person name="Rehmeyer C.J."/>
            <person name="Roe B.A."/>
            <person name="Shenoy N."/>
            <person name="Stanke M."/>
            <person name="Ter-Hovhannisyan V."/>
            <person name="Tunlid A."/>
            <person name="Velagapudi R."/>
            <person name="Vision T.J."/>
            <person name="Zeng Q."/>
            <person name="Zolan M.E."/>
            <person name="Pukkila P.J."/>
        </authorList>
    </citation>
    <scope>NUCLEOTIDE SEQUENCE [LARGE SCALE GENOMIC DNA]</scope>
    <source>
        <strain evidence="8">Okayama-7 / 130 / ATCC MYA-4618 / FGSC 9003</strain>
    </source>
</reference>
<evidence type="ECO:0000256" key="4">
    <source>
        <dbReference type="ARBA" id="ARBA00022525"/>
    </source>
</evidence>
<evidence type="ECO:0000256" key="3">
    <source>
        <dbReference type="ARBA" id="ARBA00022512"/>
    </source>
</evidence>
<dbReference type="KEGG" id="cci:CC1G_08314"/>
<feature type="chain" id="PRO_5013986094" description="Hydrophobin" evidence="6">
    <location>
        <begin position="18"/>
        <end position="115"/>
    </location>
</feature>
<evidence type="ECO:0000256" key="5">
    <source>
        <dbReference type="ARBA" id="ARBA00023157"/>
    </source>
</evidence>
<keyword evidence="3 6" id="KW-0134">Cell wall</keyword>
<comment type="caution">
    <text evidence="7">The sequence shown here is derived from an EMBL/GenBank/DDBJ whole genome shotgun (WGS) entry which is preliminary data.</text>
</comment>
<evidence type="ECO:0000256" key="2">
    <source>
        <dbReference type="ARBA" id="ARBA00010446"/>
    </source>
</evidence>
<evidence type="ECO:0000256" key="6">
    <source>
        <dbReference type="RuleBase" id="RU365009"/>
    </source>
</evidence>
<gene>
    <name evidence="7" type="ORF">CC1G_08314</name>
</gene>
<sequence>MFARLTSALLAFTLVSAVVAGGHKNVDYQQCNGGKIQCCNSVQDSKSLDQSLTKLLGLLKVDVKQITGQVGTGCTSLNVLGVGGGSSCTQQKVCCTNNSFNGVVALGCSPINVSV</sequence>
<dbReference type="Proteomes" id="UP000001861">
    <property type="component" value="Unassembled WGS sequence"/>
</dbReference>
<dbReference type="RefSeq" id="XP_001841170.1">
    <property type="nucleotide sequence ID" value="XM_001841118.1"/>
</dbReference>
<feature type="signal peptide" evidence="6">
    <location>
        <begin position="1"/>
        <end position="17"/>
    </location>
</feature>
<dbReference type="InParanoid" id="A8PG86"/>
<dbReference type="SMART" id="SM00075">
    <property type="entry name" value="HYDRO"/>
    <property type="match status" value="1"/>
</dbReference>
<protein>
    <recommendedName>
        <fullName evidence="6">Hydrophobin</fullName>
    </recommendedName>
</protein>
<dbReference type="Pfam" id="PF01185">
    <property type="entry name" value="Hydrophobin"/>
    <property type="match status" value="1"/>
</dbReference>
<dbReference type="STRING" id="240176.A8PG86"/>
<keyword evidence="5 6" id="KW-1015">Disulfide bond</keyword>
<dbReference type="InterPro" id="IPR001338">
    <property type="entry name" value="Class_I_Hydrophobin"/>
</dbReference>
<name>A8PG86_COPC7</name>
<dbReference type="CDD" id="cd23507">
    <property type="entry name" value="hydrophobin_I"/>
    <property type="match status" value="1"/>
</dbReference>
<dbReference type="OMA" id="CCASTEP"/>
<evidence type="ECO:0000313" key="7">
    <source>
        <dbReference type="EMBL" id="EAU80707.1"/>
    </source>
</evidence>
<keyword evidence="8" id="KW-1185">Reference proteome</keyword>
<organism evidence="7 8">
    <name type="scientific">Coprinopsis cinerea (strain Okayama-7 / 130 / ATCC MYA-4618 / FGSC 9003)</name>
    <name type="common">Inky cap fungus</name>
    <name type="synonym">Hormographiella aspergillata</name>
    <dbReference type="NCBI Taxonomy" id="240176"/>
    <lineage>
        <taxon>Eukaryota</taxon>
        <taxon>Fungi</taxon>
        <taxon>Dikarya</taxon>
        <taxon>Basidiomycota</taxon>
        <taxon>Agaricomycotina</taxon>
        <taxon>Agaricomycetes</taxon>
        <taxon>Agaricomycetidae</taxon>
        <taxon>Agaricales</taxon>
        <taxon>Agaricineae</taxon>
        <taxon>Psathyrellaceae</taxon>
        <taxon>Coprinopsis</taxon>
    </lineage>
</organism>